<dbReference type="Gene3D" id="1.10.600.10">
    <property type="entry name" value="Farnesyl Diphosphate Synthase"/>
    <property type="match status" value="1"/>
</dbReference>
<keyword evidence="9" id="KW-1185">Reference proteome</keyword>
<proteinExistence type="inferred from homology"/>
<evidence type="ECO:0000313" key="8">
    <source>
        <dbReference type="EMBL" id="GAA2944902.1"/>
    </source>
</evidence>
<dbReference type="CDD" id="cd00685">
    <property type="entry name" value="Trans_IPPS_HT"/>
    <property type="match status" value="1"/>
</dbReference>
<dbReference type="PANTHER" id="PTHR12001:SF85">
    <property type="entry name" value="SHORT CHAIN ISOPRENYL DIPHOSPHATE SYNTHASE"/>
    <property type="match status" value="1"/>
</dbReference>
<dbReference type="EMBL" id="BAAAUD010000034">
    <property type="protein sequence ID" value="GAA2944902.1"/>
    <property type="molecule type" value="Genomic_DNA"/>
</dbReference>
<keyword evidence="4" id="KW-0479">Metal-binding</keyword>
<evidence type="ECO:0000256" key="4">
    <source>
        <dbReference type="ARBA" id="ARBA00022723"/>
    </source>
</evidence>
<dbReference type="PANTHER" id="PTHR12001">
    <property type="entry name" value="GERANYLGERANYL PYROPHOSPHATE SYNTHASE"/>
    <property type="match status" value="1"/>
</dbReference>
<comment type="cofactor">
    <cofactor evidence="1">
        <name>Mg(2+)</name>
        <dbReference type="ChEBI" id="CHEBI:18420"/>
    </cofactor>
</comment>
<dbReference type="InterPro" id="IPR008949">
    <property type="entry name" value="Isoprenoid_synthase_dom_sf"/>
</dbReference>
<dbReference type="InterPro" id="IPR033749">
    <property type="entry name" value="Polyprenyl_synt_CS"/>
</dbReference>
<dbReference type="Pfam" id="PF00348">
    <property type="entry name" value="polyprenyl_synt"/>
    <property type="match status" value="1"/>
</dbReference>
<keyword evidence="3 6" id="KW-0808">Transferase</keyword>
<evidence type="ECO:0000256" key="7">
    <source>
        <dbReference type="SAM" id="MobiDB-lite"/>
    </source>
</evidence>
<dbReference type="PROSITE" id="PS00723">
    <property type="entry name" value="POLYPRENYL_SYNTHASE_1"/>
    <property type="match status" value="1"/>
</dbReference>
<dbReference type="SUPFAM" id="SSF48576">
    <property type="entry name" value="Terpenoid synthases"/>
    <property type="match status" value="1"/>
</dbReference>
<dbReference type="SFLD" id="SFLDS00005">
    <property type="entry name" value="Isoprenoid_Synthase_Type_I"/>
    <property type="match status" value="1"/>
</dbReference>
<feature type="region of interest" description="Disordered" evidence="7">
    <location>
        <begin position="1"/>
        <end position="28"/>
    </location>
</feature>
<evidence type="ECO:0000256" key="6">
    <source>
        <dbReference type="RuleBase" id="RU004466"/>
    </source>
</evidence>
<protein>
    <submittedName>
        <fullName evidence="8">Polyprenyl synthetase family protein</fullName>
    </submittedName>
</protein>
<comment type="caution">
    <text evidence="8">The sequence shown here is derived from an EMBL/GenBank/DDBJ whole genome shotgun (WGS) entry which is preliminary data.</text>
</comment>
<evidence type="ECO:0000256" key="2">
    <source>
        <dbReference type="ARBA" id="ARBA00006706"/>
    </source>
</evidence>
<keyword evidence="5" id="KW-0460">Magnesium</keyword>
<evidence type="ECO:0000256" key="1">
    <source>
        <dbReference type="ARBA" id="ARBA00001946"/>
    </source>
</evidence>
<accession>A0ABN3XC60</accession>
<organism evidence="8 9">
    <name type="scientific">Streptomyces enissocaesilis</name>
    <dbReference type="NCBI Taxonomy" id="332589"/>
    <lineage>
        <taxon>Bacteria</taxon>
        <taxon>Bacillati</taxon>
        <taxon>Actinomycetota</taxon>
        <taxon>Actinomycetes</taxon>
        <taxon>Kitasatosporales</taxon>
        <taxon>Streptomycetaceae</taxon>
        <taxon>Streptomyces</taxon>
        <taxon>Streptomyces rochei group</taxon>
    </lineage>
</organism>
<gene>
    <name evidence="8" type="ORF">GCM10010446_32760</name>
</gene>
<evidence type="ECO:0000313" key="9">
    <source>
        <dbReference type="Proteomes" id="UP001500403"/>
    </source>
</evidence>
<dbReference type="InterPro" id="IPR000092">
    <property type="entry name" value="Polyprenyl_synt"/>
</dbReference>
<reference evidence="8 9" key="1">
    <citation type="journal article" date="2019" name="Int. J. Syst. Evol. Microbiol.">
        <title>The Global Catalogue of Microorganisms (GCM) 10K type strain sequencing project: providing services to taxonomists for standard genome sequencing and annotation.</title>
        <authorList>
            <consortium name="The Broad Institute Genomics Platform"/>
            <consortium name="The Broad Institute Genome Sequencing Center for Infectious Disease"/>
            <person name="Wu L."/>
            <person name="Ma J."/>
        </authorList>
    </citation>
    <scope>NUCLEOTIDE SEQUENCE [LARGE SCALE GENOMIC DNA]</scope>
    <source>
        <strain evidence="8 9">JCM 9088</strain>
    </source>
</reference>
<evidence type="ECO:0000256" key="3">
    <source>
        <dbReference type="ARBA" id="ARBA00022679"/>
    </source>
</evidence>
<comment type="similarity">
    <text evidence="2 6">Belongs to the FPP/GGPP synthase family.</text>
</comment>
<evidence type="ECO:0000256" key="5">
    <source>
        <dbReference type="ARBA" id="ARBA00022842"/>
    </source>
</evidence>
<sequence length="418" mass="43785">MHPSSSTEPDSTRRGPDTGHGSCAGTDRDVPAAVGEVLEGLLRERIARARTLDETFARDIAERVADFTLHGGGRTRSQFLWWSMRACGGAERERPAALRVAAALELIQTCALVLDDVMDGSSRRRGRSAFHTRLEAQYPTSRAAPPGAVSFGASAAVLGGDLALVWADDIIADTAYGHGVRPRVLSLWRALRMEMVAGQYLDLRGQGQGQEQGQEAGFRSVARAMRTACLKSALYSVERPLALGAALAGADDRTTRALCSAGRNAGIAFQLRDDIEGVFGDPRTTGKPSGDDMKAGRLTCLAAVARATAASRGDTDSLAVLDNALGNPALTRAGLEEVRQVLVATGARSAVETRIERLLAVGSRRLAAAALSSPASARLARLLNAVAAPRTGVPPAHTGPVQDGIPALLTAGVAEGDR</sequence>
<name>A0ABN3XC60_9ACTN</name>
<dbReference type="Proteomes" id="UP001500403">
    <property type="component" value="Unassembled WGS sequence"/>
</dbReference>